<evidence type="ECO:0000256" key="1">
    <source>
        <dbReference type="SAM" id="MobiDB-lite"/>
    </source>
</evidence>
<feature type="region of interest" description="Disordered" evidence="1">
    <location>
        <begin position="26"/>
        <end position="49"/>
    </location>
</feature>
<dbReference type="Proteomes" id="UP000285060">
    <property type="component" value="Unassembled WGS sequence"/>
</dbReference>
<dbReference type="AlphaFoldDB" id="A0A3R6V9Y8"/>
<comment type="caution">
    <text evidence="3">The sequence shown here is derived from an EMBL/GenBank/DDBJ whole genome shotgun (WGS) entry which is preliminary data.</text>
</comment>
<dbReference type="Pfam" id="PF01370">
    <property type="entry name" value="Epimerase"/>
    <property type="match status" value="1"/>
</dbReference>
<dbReference type="GO" id="GO:0005737">
    <property type="term" value="C:cytoplasm"/>
    <property type="evidence" value="ECO:0007669"/>
    <property type="project" value="TreeGrafter"/>
</dbReference>
<name>A0A3R6V9Y8_9STRA</name>
<feature type="compositionally biased region" description="Basic residues" evidence="1">
    <location>
        <begin position="36"/>
        <end position="46"/>
    </location>
</feature>
<reference evidence="3 4" key="1">
    <citation type="submission" date="2018-08" db="EMBL/GenBank/DDBJ databases">
        <title>Aphanomyces genome sequencing and annotation.</title>
        <authorList>
            <person name="Minardi D."/>
            <person name="Oidtmann B."/>
            <person name="Van Der Giezen M."/>
            <person name="Studholme D.J."/>
        </authorList>
    </citation>
    <scope>NUCLEOTIDE SEQUENCE [LARGE SCALE GENOMIC DNA]</scope>
    <source>
        <strain evidence="3 4">NJM0002</strain>
    </source>
</reference>
<feature type="domain" description="NAD-dependent epimerase/dehydratase" evidence="2">
    <location>
        <begin position="106"/>
        <end position="185"/>
    </location>
</feature>
<evidence type="ECO:0000259" key="2">
    <source>
        <dbReference type="Pfam" id="PF01370"/>
    </source>
</evidence>
<dbReference type="InterPro" id="IPR036291">
    <property type="entry name" value="NAD(P)-bd_dom_sf"/>
</dbReference>
<evidence type="ECO:0000313" key="4">
    <source>
        <dbReference type="Proteomes" id="UP000285060"/>
    </source>
</evidence>
<gene>
    <name evidence="3" type="ORF">DYB32_005593</name>
</gene>
<dbReference type="PANTHER" id="PTHR48079:SF6">
    <property type="entry name" value="NAD(P)-BINDING DOMAIN-CONTAINING PROTEIN-RELATED"/>
    <property type="match status" value="1"/>
</dbReference>
<dbReference type="InterPro" id="IPR001509">
    <property type="entry name" value="Epimerase_deHydtase"/>
</dbReference>
<dbReference type="PANTHER" id="PTHR48079">
    <property type="entry name" value="PROTEIN YEEZ"/>
    <property type="match status" value="1"/>
</dbReference>
<protein>
    <recommendedName>
        <fullName evidence="2">NAD-dependent epimerase/dehydratase domain-containing protein</fullName>
    </recommendedName>
</protein>
<dbReference type="InterPro" id="IPR051783">
    <property type="entry name" value="NAD(P)-dependent_oxidoreduct"/>
</dbReference>
<organism evidence="3 4">
    <name type="scientific">Aphanomyces invadans</name>
    <dbReference type="NCBI Taxonomy" id="157072"/>
    <lineage>
        <taxon>Eukaryota</taxon>
        <taxon>Sar</taxon>
        <taxon>Stramenopiles</taxon>
        <taxon>Oomycota</taxon>
        <taxon>Saprolegniomycetes</taxon>
        <taxon>Saprolegniales</taxon>
        <taxon>Verrucalvaceae</taxon>
        <taxon>Aphanomyces</taxon>
    </lineage>
</organism>
<feature type="non-terminal residue" evidence="3">
    <location>
        <position position="196"/>
    </location>
</feature>
<dbReference type="EMBL" id="QUSY01000503">
    <property type="protein sequence ID" value="RHY28943.1"/>
    <property type="molecule type" value="Genomic_DNA"/>
</dbReference>
<accession>A0A3R6V9Y8</accession>
<dbReference type="VEuPathDB" id="FungiDB:H310_10972"/>
<evidence type="ECO:0000313" key="3">
    <source>
        <dbReference type="EMBL" id="RHY28943.1"/>
    </source>
</evidence>
<keyword evidence="4" id="KW-1185">Reference proteome</keyword>
<proteinExistence type="predicted"/>
<dbReference type="GO" id="GO:0004029">
    <property type="term" value="F:aldehyde dehydrogenase (NAD+) activity"/>
    <property type="evidence" value="ECO:0007669"/>
    <property type="project" value="TreeGrafter"/>
</dbReference>
<dbReference type="Gene3D" id="3.40.50.720">
    <property type="entry name" value="NAD(P)-binding Rossmann-like Domain"/>
    <property type="match status" value="1"/>
</dbReference>
<dbReference type="SUPFAM" id="SSF51735">
    <property type="entry name" value="NAD(P)-binding Rossmann-fold domains"/>
    <property type="match status" value="1"/>
</dbReference>
<sequence>MLFGPQVVDDTAAATSQTKKAVLNSSMSIDDGGTDKKKKKRPKAVKKTADYSVATSTTIKREKSKKKVSRTHVNPSNADLSCMYPTVWKGLKYLRKTTTGCLHKPVCVTGVDGFLAAWIVEKLLVKGYKVRGTVQNKNDDISKLYELPSAKKHLTIVETSLLTAQSCDLAVDGCDFVIHTGTPTSCSVRDPYSENQ</sequence>